<evidence type="ECO:0000256" key="8">
    <source>
        <dbReference type="ARBA" id="ARBA00023204"/>
    </source>
</evidence>
<dbReference type="InterPro" id="IPR036388">
    <property type="entry name" value="WH-like_DNA-bd_sf"/>
</dbReference>
<dbReference type="NCBIfam" id="TIGR00589">
    <property type="entry name" value="ogt"/>
    <property type="match status" value="1"/>
</dbReference>
<dbReference type="EC" id="2.1.1.63" evidence="3"/>
<evidence type="ECO:0000313" key="14">
    <source>
        <dbReference type="Proteomes" id="UP001061958"/>
    </source>
</evidence>
<evidence type="ECO:0000259" key="12">
    <source>
        <dbReference type="Pfam" id="PF01035"/>
    </source>
</evidence>
<reference evidence="13" key="2">
    <citation type="submission" date="2022-01" db="EMBL/GenBank/DDBJ databases">
        <authorList>
            <person name="Hirooka S."/>
            <person name="Miyagishima S.Y."/>
        </authorList>
    </citation>
    <scope>NUCLEOTIDE SEQUENCE</scope>
    <source>
        <strain evidence="13">NBRC 102759</strain>
    </source>
</reference>
<protein>
    <recommendedName>
        <fullName evidence="4">Methylated-DNA--protein-cysteine methyltransferase</fullName>
        <ecNumber evidence="3">2.1.1.63</ecNumber>
    </recommendedName>
    <alternativeName>
        <fullName evidence="9">6-O-methylguanine-DNA methyltransferase</fullName>
    </alternativeName>
    <alternativeName>
        <fullName evidence="10">O-6-methylguanine-DNA-alkyltransferase</fullName>
    </alternativeName>
</protein>
<accession>A0A9C7Q2M6</accession>
<proteinExistence type="inferred from homology"/>
<evidence type="ECO:0000256" key="10">
    <source>
        <dbReference type="ARBA" id="ARBA00031621"/>
    </source>
</evidence>
<evidence type="ECO:0000256" key="11">
    <source>
        <dbReference type="ARBA" id="ARBA00049348"/>
    </source>
</evidence>
<dbReference type="PROSITE" id="PS00374">
    <property type="entry name" value="MGMT"/>
    <property type="match status" value="1"/>
</dbReference>
<keyword evidence="5" id="KW-0489">Methyltransferase</keyword>
<gene>
    <name evidence="13" type="ORF">GpartN1_g6208.t1</name>
</gene>
<dbReference type="OrthoDB" id="1907495at2759"/>
<dbReference type="Gene3D" id="1.10.10.10">
    <property type="entry name" value="Winged helix-like DNA-binding domain superfamily/Winged helix DNA-binding domain"/>
    <property type="match status" value="1"/>
</dbReference>
<dbReference type="SUPFAM" id="SSF46767">
    <property type="entry name" value="Methylated DNA-protein cysteine methyltransferase, C-terminal domain"/>
    <property type="match status" value="1"/>
</dbReference>
<evidence type="ECO:0000256" key="9">
    <source>
        <dbReference type="ARBA" id="ARBA00030795"/>
    </source>
</evidence>
<evidence type="ECO:0000256" key="7">
    <source>
        <dbReference type="ARBA" id="ARBA00022763"/>
    </source>
</evidence>
<dbReference type="InterPro" id="IPR036217">
    <property type="entry name" value="MethylDNA_cys_MeTrfase_DNAb"/>
</dbReference>
<comment type="catalytic activity">
    <reaction evidence="1">
        <text>a 4-O-methyl-thymidine in DNA + L-cysteinyl-[protein] = a thymidine in DNA + S-methyl-L-cysteinyl-[protein]</text>
        <dbReference type="Rhea" id="RHEA:53428"/>
        <dbReference type="Rhea" id="RHEA-COMP:10131"/>
        <dbReference type="Rhea" id="RHEA-COMP:10132"/>
        <dbReference type="Rhea" id="RHEA-COMP:13555"/>
        <dbReference type="Rhea" id="RHEA-COMP:13556"/>
        <dbReference type="ChEBI" id="CHEBI:29950"/>
        <dbReference type="ChEBI" id="CHEBI:82612"/>
        <dbReference type="ChEBI" id="CHEBI:137386"/>
        <dbReference type="ChEBI" id="CHEBI:137387"/>
        <dbReference type="EC" id="2.1.1.63"/>
    </reaction>
</comment>
<comment type="caution">
    <text evidence="13">The sequence shown here is derived from an EMBL/GenBank/DDBJ whole genome shotgun (WGS) entry which is preliminary data.</text>
</comment>
<dbReference type="GO" id="GO:0032259">
    <property type="term" value="P:methylation"/>
    <property type="evidence" value="ECO:0007669"/>
    <property type="project" value="UniProtKB-KW"/>
</dbReference>
<keyword evidence="7" id="KW-0227">DNA damage</keyword>
<keyword evidence="6" id="KW-0808">Transferase</keyword>
<reference evidence="13" key="1">
    <citation type="journal article" date="2022" name="Proc. Natl. Acad. Sci. U.S.A.">
        <title>Life cycle and functional genomics of the unicellular red alga Galdieria for elucidating algal and plant evolution and industrial use.</title>
        <authorList>
            <person name="Hirooka S."/>
            <person name="Itabashi T."/>
            <person name="Ichinose T.M."/>
            <person name="Onuma R."/>
            <person name="Fujiwara T."/>
            <person name="Yamashita S."/>
            <person name="Jong L.W."/>
            <person name="Tomita R."/>
            <person name="Iwane A.H."/>
            <person name="Miyagishima S.Y."/>
        </authorList>
    </citation>
    <scope>NUCLEOTIDE SEQUENCE</scope>
    <source>
        <strain evidence="13">NBRC 102759</strain>
    </source>
</reference>
<dbReference type="CDD" id="cd06445">
    <property type="entry name" value="ATase"/>
    <property type="match status" value="1"/>
</dbReference>
<dbReference type="Pfam" id="PF01035">
    <property type="entry name" value="DNA_binding_1"/>
    <property type="match status" value="1"/>
</dbReference>
<dbReference type="GO" id="GO:0003908">
    <property type="term" value="F:methylated-DNA-[protein]-cysteine S-methyltransferase activity"/>
    <property type="evidence" value="ECO:0007669"/>
    <property type="project" value="UniProtKB-EC"/>
</dbReference>
<dbReference type="InterPro" id="IPR014048">
    <property type="entry name" value="MethylDNA_cys_MeTrfase_DNA-bd"/>
</dbReference>
<name>A0A9C7Q2M6_9RHOD</name>
<evidence type="ECO:0000313" key="13">
    <source>
        <dbReference type="EMBL" id="GJQ14417.1"/>
    </source>
</evidence>
<evidence type="ECO:0000256" key="6">
    <source>
        <dbReference type="ARBA" id="ARBA00022679"/>
    </source>
</evidence>
<evidence type="ECO:0000256" key="4">
    <source>
        <dbReference type="ARBA" id="ARBA00015377"/>
    </source>
</evidence>
<dbReference type="EMBL" id="BQMJ01000055">
    <property type="protein sequence ID" value="GJQ14417.1"/>
    <property type="molecule type" value="Genomic_DNA"/>
</dbReference>
<dbReference type="Proteomes" id="UP001061958">
    <property type="component" value="Unassembled WGS sequence"/>
</dbReference>
<dbReference type="AlphaFoldDB" id="A0A9C7Q2M6"/>
<comment type="similarity">
    <text evidence="2">Belongs to the MGMT family.</text>
</comment>
<evidence type="ECO:0000256" key="2">
    <source>
        <dbReference type="ARBA" id="ARBA00008711"/>
    </source>
</evidence>
<evidence type="ECO:0000256" key="3">
    <source>
        <dbReference type="ARBA" id="ARBA00011918"/>
    </source>
</evidence>
<evidence type="ECO:0000256" key="1">
    <source>
        <dbReference type="ARBA" id="ARBA00001286"/>
    </source>
</evidence>
<dbReference type="PANTHER" id="PTHR10815:SF13">
    <property type="entry name" value="METHYLATED-DNA--PROTEIN-CYSTEINE METHYLTRANSFERASE"/>
    <property type="match status" value="1"/>
</dbReference>
<dbReference type="PANTHER" id="PTHR10815">
    <property type="entry name" value="METHYLATED-DNA--PROTEIN-CYSTEINE METHYLTRANSFERASE"/>
    <property type="match status" value="1"/>
</dbReference>
<sequence>MTLEGAKCKILPQLYTSCCICESSLSEFQQRVYHTIAKIDKGYVTTYGDLAKALDSAPRAVGQALKRNPFNSDAYTPRVPCHRVISKNRTLGGFSGKSDVNSAEIKKKLELLESEGLEFDNFKLNESMHNRVLYWQELINLRKQ</sequence>
<keyword evidence="14" id="KW-1185">Reference proteome</keyword>
<feature type="domain" description="Methylated-DNA-[protein]-cysteine S-methyltransferase DNA binding" evidence="12">
    <location>
        <begin position="27"/>
        <end position="116"/>
    </location>
</feature>
<keyword evidence="8" id="KW-0234">DNA repair</keyword>
<comment type="catalytic activity">
    <reaction evidence="11">
        <text>a 6-O-methyl-2'-deoxyguanosine in DNA + L-cysteinyl-[protein] = S-methyl-L-cysteinyl-[protein] + a 2'-deoxyguanosine in DNA</text>
        <dbReference type="Rhea" id="RHEA:24000"/>
        <dbReference type="Rhea" id="RHEA-COMP:10131"/>
        <dbReference type="Rhea" id="RHEA-COMP:10132"/>
        <dbReference type="Rhea" id="RHEA-COMP:11367"/>
        <dbReference type="Rhea" id="RHEA-COMP:11368"/>
        <dbReference type="ChEBI" id="CHEBI:29950"/>
        <dbReference type="ChEBI" id="CHEBI:82612"/>
        <dbReference type="ChEBI" id="CHEBI:85445"/>
        <dbReference type="ChEBI" id="CHEBI:85448"/>
        <dbReference type="EC" id="2.1.1.63"/>
    </reaction>
</comment>
<organism evidence="13 14">
    <name type="scientific">Galdieria partita</name>
    <dbReference type="NCBI Taxonomy" id="83374"/>
    <lineage>
        <taxon>Eukaryota</taxon>
        <taxon>Rhodophyta</taxon>
        <taxon>Bangiophyceae</taxon>
        <taxon>Galdieriales</taxon>
        <taxon>Galdieriaceae</taxon>
        <taxon>Galdieria</taxon>
    </lineage>
</organism>
<evidence type="ECO:0000256" key="5">
    <source>
        <dbReference type="ARBA" id="ARBA00022603"/>
    </source>
</evidence>
<dbReference type="InterPro" id="IPR001497">
    <property type="entry name" value="MethylDNA_cys_MeTrfase_AS"/>
</dbReference>
<dbReference type="GO" id="GO:0006281">
    <property type="term" value="P:DNA repair"/>
    <property type="evidence" value="ECO:0007669"/>
    <property type="project" value="UniProtKB-KW"/>
</dbReference>